<dbReference type="PANTHER" id="PTHR43481:SF4">
    <property type="entry name" value="GLYCEROL-1-PHOSPHATE PHOSPHOHYDROLASE 1-RELATED"/>
    <property type="match status" value="1"/>
</dbReference>
<dbReference type="InterPro" id="IPR036412">
    <property type="entry name" value="HAD-like_sf"/>
</dbReference>
<name>A0ABU1AJQ0_9BACT</name>
<gene>
    <name evidence="1" type="ORF">QEH59_11145</name>
</gene>
<dbReference type="GO" id="GO:0016787">
    <property type="term" value="F:hydrolase activity"/>
    <property type="evidence" value="ECO:0007669"/>
    <property type="project" value="UniProtKB-KW"/>
</dbReference>
<dbReference type="InterPro" id="IPR006439">
    <property type="entry name" value="HAD-SF_hydro_IA"/>
</dbReference>
<accession>A0ABU1AJQ0</accession>
<protein>
    <submittedName>
        <fullName evidence="1">HAD-IA family hydrolase</fullName>
    </submittedName>
</protein>
<dbReference type="EMBL" id="JARXIC010000016">
    <property type="protein sequence ID" value="MDQ8194984.1"/>
    <property type="molecule type" value="Genomic_DNA"/>
</dbReference>
<evidence type="ECO:0000313" key="1">
    <source>
        <dbReference type="EMBL" id="MDQ8194984.1"/>
    </source>
</evidence>
<keyword evidence="1" id="KW-0378">Hydrolase</keyword>
<dbReference type="NCBIfam" id="TIGR01509">
    <property type="entry name" value="HAD-SF-IA-v3"/>
    <property type="match status" value="1"/>
</dbReference>
<dbReference type="SFLD" id="SFLDG01129">
    <property type="entry name" value="C1.5:_HAD__Beta-PGM__Phosphata"/>
    <property type="match status" value="1"/>
</dbReference>
<dbReference type="SUPFAM" id="SSF56784">
    <property type="entry name" value="HAD-like"/>
    <property type="match status" value="1"/>
</dbReference>
<keyword evidence="2" id="KW-1185">Reference proteome</keyword>
<dbReference type="Pfam" id="PF00702">
    <property type="entry name" value="Hydrolase"/>
    <property type="match status" value="1"/>
</dbReference>
<dbReference type="PANTHER" id="PTHR43481">
    <property type="entry name" value="FRUCTOSE-1-PHOSPHATE PHOSPHATASE"/>
    <property type="match status" value="1"/>
</dbReference>
<organism evidence="1 2">
    <name type="scientific">Thalassobacterium sedimentorum</name>
    <dbReference type="NCBI Taxonomy" id="3041258"/>
    <lineage>
        <taxon>Bacteria</taxon>
        <taxon>Pseudomonadati</taxon>
        <taxon>Verrucomicrobiota</taxon>
        <taxon>Opitutia</taxon>
        <taxon>Puniceicoccales</taxon>
        <taxon>Coraliomargaritaceae</taxon>
        <taxon>Thalassobacterium</taxon>
    </lineage>
</organism>
<dbReference type="InterPro" id="IPR023198">
    <property type="entry name" value="PGP-like_dom2"/>
</dbReference>
<dbReference type="InterPro" id="IPR051806">
    <property type="entry name" value="HAD-like_SPP"/>
</dbReference>
<dbReference type="Proteomes" id="UP001243717">
    <property type="component" value="Unassembled WGS sequence"/>
</dbReference>
<evidence type="ECO:0000313" key="2">
    <source>
        <dbReference type="Proteomes" id="UP001243717"/>
    </source>
</evidence>
<dbReference type="Gene3D" id="1.10.150.240">
    <property type="entry name" value="Putative phosphatase, domain 2"/>
    <property type="match status" value="1"/>
</dbReference>
<dbReference type="SFLD" id="SFLDS00003">
    <property type="entry name" value="Haloacid_Dehalogenase"/>
    <property type="match status" value="1"/>
</dbReference>
<dbReference type="RefSeq" id="WP_308985444.1">
    <property type="nucleotide sequence ID" value="NZ_JARXIC010000016.1"/>
</dbReference>
<comment type="caution">
    <text evidence="1">The sequence shown here is derived from an EMBL/GenBank/DDBJ whole genome shotgun (WGS) entry which is preliminary data.</text>
</comment>
<dbReference type="CDD" id="cd07505">
    <property type="entry name" value="HAD_BPGM-like"/>
    <property type="match status" value="1"/>
</dbReference>
<proteinExistence type="predicted"/>
<dbReference type="InterPro" id="IPR023214">
    <property type="entry name" value="HAD_sf"/>
</dbReference>
<dbReference type="Gene3D" id="3.40.50.1000">
    <property type="entry name" value="HAD superfamily/HAD-like"/>
    <property type="match status" value="1"/>
</dbReference>
<sequence length="192" mass="21079">MINLHHTYDGLVFDMDGTLADTMPTHFVAWSRSMAAHGIVFSEERFYALGGVPAPVIVEMLAREQGKSVDAEVVAEAKEVLFLELLKDVQPVIPVHAIAEFHREHMPMAIATGSPRWVAEKILKTLGIYQWFGAVVGADDVVNPKPALDTYLRAAELIGVDPLRCHAFEDTDLGMEAARNAGMTVININTLL</sequence>
<reference evidence="1 2" key="1">
    <citation type="submission" date="2023-04" db="EMBL/GenBank/DDBJ databases">
        <title>A novel bacteria isolated from coastal sediment.</title>
        <authorList>
            <person name="Liu X.-J."/>
            <person name="Du Z.-J."/>
        </authorList>
    </citation>
    <scope>NUCLEOTIDE SEQUENCE [LARGE SCALE GENOMIC DNA]</scope>
    <source>
        <strain evidence="1 2">SDUM461004</strain>
    </source>
</reference>